<feature type="transmembrane region" description="Helical" evidence="6">
    <location>
        <begin position="100"/>
        <end position="119"/>
    </location>
</feature>
<keyword evidence="4 6" id="KW-1133">Transmembrane helix</keyword>
<comment type="caution">
    <text evidence="8">The sequence shown here is derived from an EMBL/GenBank/DDBJ whole genome shotgun (WGS) entry which is preliminary data.</text>
</comment>
<evidence type="ECO:0000256" key="5">
    <source>
        <dbReference type="ARBA" id="ARBA00023136"/>
    </source>
</evidence>
<evidence type="ECO:0000256" key="2">
    <source>
        <dbReference type="ARBA" id="ARBA00022475"/>
    </source>
</evidence>
<dbReference type="PANTHER" id="PTHR36115">
    <property type="entry name" value="PROLINE-RICH ANTIGEN HOMOLOG-RELATED"/>
    <property type="match status" value="1"/>
</dbReference>
<protein>
    <recommendedName>
        <fullName evidence="7">RDD domain-containing protein</fullName>
    </recommendedName>
</protein>
<dbReference type="InterPro" id="IPR010432">
    <property type="entry name" value="RDD"/>
</dbReference>
<keyword evidence="2" id="KW-1003">Cell membrane</keyword>
<sequence>MEQTLETRLEMSDFVGFWKRILVSLLDFIILAIPAYYLSRWSLASAENYNSLIPLLLEWVALAAFNIFMVVKYGGTPGRLLLKTRIVNGSGAYPTVKQSVIRYSLYLINSLLAVVITSNEKMISSLSGYFSDWANLNNGLNEILGLIIIADCLIIVVTRYNRALHDMMAGTYVVNKAALDELK</sequence>
<dbReference type="EMBL" id="MPTB01000047">
    <property type="protein sequence ID" value="OMD41266.1"/>
    <property type="molecule type" value="Genomic_DNA"/>
</dbReference>
<feature type="transmembrane region" description="Helical" evidence="6">
    <location>
        <begin position="51"/>
        <end position="71"/>
    </location>
</feature>
<dbReference type="PANTHER" id="PTHR36115:SF4">
    <property type="entry name" value="MEMBRANE PROTEIN"/>
    <property type="match status" value="1"/>
</dbReference>
<evidence type="ECO:0000259" key="7">
    <source>
        <dbReference type="Pfam" id="PF06271"/>
    </source>
</evidence>
<keyword evidence="3 6" id="KW-0812">Transmembrane</keyword>
<keyword evidence="5 6" id="KW-0472">Membrane</keyword>
<evidence type="ECO:0000256" key="1">
    <source>
        <dbReference type="ARBA" id="ARBA00004651"/>
    </source>
</evidence>
<feature type="domain" description="RDD" evidence="7">
    <location>
        <begin position="15"/>
        <end position="170"/>
    </location>
</feature>
<feature type="transmembrane region" description="Helical" evidence="6">
    <location>
        <begin position="139"/>
        <end position="158"/>
    </location>
</feature>
<evidence type="ECO:0000256" key="3">
    <source>
        <dbReference type="ARBA" id="ARBA00022692"/>
    </source>
</evidence>
<proteinExistence type="predicted"/>
<keyword evidence="9" id="KW-1185">Reference proteome</keyword>
<dbReference type="Proteomes" id="UP000187412">
    <property type="component" value="Unassembled WGS sequence"/>
</dbReference>
<feature type="transmembrane region" description="Helical" evidence="6">
    <location>
        <begin position="21"/>
        <end position="39"/>
    </location>
</feature>
<dbReference type="InterPro" id="IPR051791">
    <property type="entry name" value="Pra-immunoreactive"/>
</dbReference>
<evidence type="ECO:0000313" key="8">
    <source>
        <dbReference type="EMBL" id="OMD41266.1"/>
    </source>
</evidence>
<organism evidence="8 9">
    <name type="scientific">Paenibacillus borealis</name>
    <dbReference type="NCBI Taxonomy" id="160799"/>
    <lineage>
        <taxon>Bacteria</taxon>
        <taxon>Bacillati</taxon>
        <taxon>Bacillota</taxon>
        <taxon>Bacilli</taxon>
        <taxon>Bacillales</taxon>
        <taxon>Paenibacillaceae</taxon>
        <taxon>Paenibacillus</taxon>
    </lineage>
</organism>
<accession>A0ABX3GZE2</accession>
<dbReference type="RefSeq" id="WP_076113695.1">
    <property type="nucleotide sequence ID" value="NZ_MPTB01000047.1"/>
</dbReference>
<evidence type="ECO:0000256" key="6">
    <source>
        <dbReference type="SAM" id="Phobius"/>
    </source>
</evidence>
<comment type="subcellular location">
    <subcellularLocation>
        <location evidence="1">Cell membrane</location>
        <topology evidence="1">Multi-pass membrane protein</topology>
    </subcellularLocation>
</comment>
<name>A0ABX3GZE2_PAEBO</name>
<dbReference type="Pfam" id="PF06271">
    <property type="entry name" value="RDD"/>
    <property type="match status" value="1"/>
</dbReference>
<reference evidence="8 9" key="1">
    <citation type="submission" date="2016-10" db="EMBL/GenBank/DDBJ databases">
        <title>Paenibacillus species isolates.</title>
        <authorList>
            <person name="Beno S.M."/>
        </authorList>
    </citation>
    <scope>NUCLEOTIDE SEQUENCE [LARGE SCALE GENOMIC DNA]</scope>
    <source>
        <strain evidence="8 9">FSL H7-0744</strain>
    </source>
</reference>
<evidence type="ECO:0000256" key="4">
    <source>
        <dbReference type="ARBA" id="ARBA00022989"/>
    </source>
</evidence>
<evidence type="ECO:0000313" key="9">
    <source>
        <dbReference type="Proteomes" id="UP000187412"/>
    </source>
</evidence>
<gene>
    <name evidence="8" type="ORF">BSK56_27805</name>
</gene>